<evidence type="ECO:0008006" key="3">
    <source>
        <dbReference type="Google" id="ProtNLM"/>
    </source>
</evidence>
<reference evidence="1 2" key="1">
    <citation type="submission" date="2017-11" db="EMBL/GenBank/DDBJ databases">
        <title>Animal gut microbial communities from fecal samples from Wisconsin, USA.</title>
        <authorList>
            <person name="Neumann A."/>
        </authorList>
    </citation>
    <scope>NUCLEOTIDE SEQUENCE [LARGE SCALE GENOMIC DNA]</scope>
    <source>
        <strain evidence="1 2">UWS3</strain>
    </source>
</reference>
<dbReference type="Proteomes" id="UP000231134">
    <property type="component" value="Unassembled WGS sequence"/>
</dbReference>
<name>A0A2M9A837_9BACT</name>
<evidence type="ECO:0000313" key="1">
    <source>
        <dbReference type="EMBL" id="PJJ41787.1"/>
    </source>
</evidence>
<dbReference type="OrthoDB" id="6971689at2"/>
<proteinExistence type="predicted"/>
<sequence>MARYFFSMKEMKNANEIMIPENKFNFDECVKQGYLIASRNKRKTAEKLDAYPFPKNADDVDLTEVMKDWFPLGENDIFLSHSHSDEKLAIAISYYLAKNFKLKCFVDSCVWGYAETLLRKLDEKYSDNNNYDCRNGTTAHVHLMLNSALMKVMHSCTSFIFLQTKNSLRNDRKGVKNWTYSSWIYSELSMSRVMSDILYSDKEKKKSRSSCILLESAQLPMGYSNITTNHLKNITLEDLQISFREDWQELYGCSNKEKIFENLYVNAK</sequence>
<dbReference type="RefSeq" id="WP_157797949.1">
    <property type="nucleotide sequence ID" value="NZ_PGEX01000001.1"/>
</dbReference>
<comment type="caution">
    <text evidence="1">The sequence shown here is derived from an EMBL/GenBank/DDBJ whole genome shotgun (WGS) entry which is preliminary data.</text>
</comment>
<evidence type="ECO:0000313" key="2">
    <source>
        <dbReference type="Proteomes" id="UP000231134"/>
    </source>
</evidence>
<organism evidence="1 2">
    <name type="scientific">Hallerella succinigenes</name>
    <dbReference type="NCBI Taxonomy" id="1896222"/>
    <lineage>
        <taxon>Bacteria</taxon>
        <taxon>Pseudomonadati</taxon>
        <taxon>Fibrobacterota</taxon>
        <taxon>Fibrobacteria</taxon>
        <taxon>Fibrobacterales</taxon>
        <taxon>Fibrobacteraceae</taxon>
        <taxon>Hallerella</taxon>
    </lineage>
</organism>
<dbReference type="AlphaFoldDB" id="A0A2M9A837"/>
<keyword evidence="2" id="KW-1185">Reference proteome</keyword>
<gene>
    <name evidence="1" type="ORF">BGX16_1782</name>
</gene>
<dbReference type="EMBL" id="PGEX01000001">
    <property type="protein sequence ID" value="PJJ41787.1"/>
    <property type="molecule type" value="Genomic_DNA"/>
</dbReference>
<accession>A0A2M9A837</accession>
<protein>
    <recommendedName>
        <fullName evidence="3">TIR domain-containing protein</fullName>
    </recommendedName>
</protein>